<gene>
    <name evidence="1" type="ORF">FBR43_13470</name>
</gene>
<dbReference type="OrthoDB" id="7996304at2"/>
<sequence>MDEEIERLVVQVRADTQSFARDMAVMQRSLDGPFAAGVDRAGRVLEGSLLRAVRTGQLGFEDLGKVALRVIDGIAASAVRSGLDALLGGGGASRERGGGLVGAVTGSGGGGLLGALTALLSGAPGRATGGPVSPERPYWVGERGPELFVPTASGRIEALPAQPASRAMVVAGREASAGVSEARGAMQAHGTRATAPARATPMFSSPAPLPREVRVAITINAPPGAAPAMLARSGRQVARELKHALAQVE</sequence>
<reference evidence="1 2" key="1">
    <citation type="submission" date="2019-04" db="EMBL/GenBank/DDBJ databases">
        <authorList>
            <person name="Yang Y."/>
            <person name="Wei D."/>
        </authorList>
    </citation>
    <scope>NUCLEOTIDE SEQUENCE [LARGE SCALE GENOMIC DNA]</scope>
    <source>
        <strain evidence="1 2">L-1-4w-11</strain>
    </source>
</reference>
<name>A0A4U1L518_9SPHN</name>
<evidence type="ECO:0000313" key="1">
    <source>
        <dbReference type="EMBL" id="TKD51654.1"/>
    </source>
</evidence>
<protein>
    <submittedName>
        <fullName evidence="1">Tail tape measure protein</fullName>
    </submittedName>
</protein>
<accession>A0A4U1L518</accession>
<dbReference type="EMBL" id="SWKR01000002">
    <property type="protein sequence ID" value="TKD51654.1"/>
    <property type="molecule type" value="Genomic_DNA"/>
</dbReference>
<dbReference type="RefSeq" id="WP_136943590.1">
    <property type="nucleotide sequence ID" value="NZ_SWKR01000002.1"/>
</dbReference>
<evidence type="ECO:0000313" key="2">
    <source>
        <dbReference type="Proteomes" id="UP000309138"/>
    </source>
</evidence>
<keyword evidence="2" id="KW-1185">Reference proteome</keyword>
<proteinExistence type="predicted"/>
<dbReference type="Proteomes" id="UP000309138">
    <property type="component" value="Unassembled WGS sequence"/>
</dbReference>
<comment type="caution">
    <text evidence="1">The sequence shown here is derived from an EMBL/GenBank/DDBJ whole genome shotgun (WGS) entry which is preliminary data.</text>
</comment>
<dbReference type="AlphaFoldDB" id="A0A4U1L518"/>
<organism evidence="1 2">
    <name type="scientific">Sphingomonas baiyangensis</name>
    <dbReference type="NCBI Taxonomy" id="2572576"/>
    <lineage>
        <taxon>Bacteria</taxon>
        <taxon>Pseudomonadati</taxon>
        <taxon>Pseudomonadota</taxon>
        <taxon>Alphaproteobacteria</taxon>
        <taxon>Sphingomonadales</taxon>
        <taxon>Sphingomonadaceae</taxon>
        <taxon>Sphingomonas</taxon>
    </lineage>
</organism>